<keyword evidence="8" id="KW-0443">Lipid metabolism</keyword>
<reference evidence="17" key="1">
    <citation type="submission" date="2025-08" db="UniProtKB">
        <authorList>
            <consortium name="Ensembl"/>
        </authorList>
    </citation>
    <scope>IDENTIFICATION</scope>
</reference>
<dbReference type="Gene3D" id="1.20.1640.10">
    <property type="entry name" value="Multidrug efflux transporter AcrB transmembrane domain"/>
    <property type="match status" value="2"/>
</dbReference>
<dbReference type="Pfam" id="PF22314">
    <property type="entry name" value="NPC1_MLD"/>
    <property type="match status" value="1"/>
</dbReference>
<gene>
    <name evidence="17" type="primary">NPC1L1</name>
</gene>
<dbReference type="GO" id="GO:0005886">
    <property type="term" value="C:plasma membrane"/>
    <property type="evidence" value="ECO:0007669"/>
    <property type="project" value="TreeGrafter"/>
</dbReference>
<comment type="similarity">
    <text evidence="2">Belongs to the patched family.</text>
</comment>
<name>A0A8C5MGU1_9ANUR</name>
<dbReference type="Proteomes" id="UP000694569">
    <property type="component" value="Unplaced"/>
</dbReference>
<dbReference type="FunFam" id="1.20.1640.10:FF:000010">
    <property type="entry name" value="NPC intracellular cholesterol transporter 1"/>
    <property type="match status" value="1"/>
</dbReference>
<evidence type="ECO:0000256" key="13">
    <source>
        <dbReference type="ARBA" id="ARBA00023221"/>
    </source>
</evidence>
<dbReference type="InterPro" id="IPR004765">
    <property type="entry name" value="NPC1-like"/>
</dbReference>
<keyword evidence="18" id="KW-1185">Reference proteome</keyword>
<feature type="transmembrane region" description="Helical" evidence="15">
    <location>
        <begin position="1189"/>
        <end position="1209"/>
    </location>
</feature>
<accession>A0A8C5MGU1</accession>
<organism evidence="17 18">
    <name type="scientific">Leptobrachium leishanense</name>
    <name type="common">Leishan spiny toad</name>
    <dbReference type="NCBI Taxonomy" id="445787"/>
    <lineage>
        <taxon>Eukaryota</taxon>
        <taxon>Metazoa</taxon>
        <taxon>Chordata</taxon>
        <taxon>Craniata</taxon>
        <taxon>Vertebrata</taxon>
        <taxon>Euteleostomi</taxon>
        <taxon>Amphibia</taxon>
        <taxon>Batrachia</taxon>
        <taxon>Anura</taxon>
        <taxon>Pelobatoidea</taxon>
        <taxon>Megophryidae</taxon>
        <taxon>Leptobrachium</taxon>
    </lineage>
</organism>
<dbReference type="InterPro" id="IPR053958">
    <property type="entry name" value="HMGCR/SNAP/NPC1-like_SSD"/>
</dbReference>
<dbReference type="Ensembl" id="ENSLLET00000013463.1">
    <property type="protein sequence ID" value="ENSLLEP00000012962.1"/>
    <property type="gene ID" value="ENSLLEG00000008095.1"/>
</dbReference>
<dbReference type="InterPro" id="IPR000731">
    <property type="entry name" value="SSD"/>
</dbReference>
<keyword evidence="11" id="KW-1207">Sterol metabolism</keyword>
<reference evidence="17" key="2">
    <citation type="submission" date="2025-09" db="UniProtKB">
        <authorList>
            <consortium name="Ensembl"/>
        </authorList>
    </citation>
    <scope>IDENTIFICATION</scope>
</reference>
<feature type="transmembrane region" description="Helical" evidence="15">
    <location>
        <begin position="871"/>
        <end position="892"/>
    </location>
</feature>
<keyword evidence="5 15" id="KW-0812">Transmembrane</keyword>
<feature type="domain" description="SSD" evidence="16">
    <location>
        <begin position="659"/>
        <end position="824"/>
    </location>
</feature>
<dbReference type="PANTHER" id="PTHR45727">
    <property type="entry name" value="NPC INTRACELLULAR CHOLESTEROL TRANSPORTER 1"/>
    <property type="match status" value="1"/>
</dbReference>
<evidence type="ECO:0000256" key="10">
    <source>
        <dbReference type="ARBA" id="ARBA00023157"/>
    </source>
</evidence>
<evidence type="ECO:0000256" key="1">
    <source>
        <dbReference type="ARBA" id="ARBA00004127"/>
    </source>
</evidence>
<evidence type="ECO:0000256" key="5">
    <source>
        <dbReference type="ARBA" id="ARBA00022692"/>
    </source>
</evidence>
<feature type="transmembrane region" description="Helical" evidence="15">
    <location>
        <begin position="660"/>
        <end position="681"/>
    </location>
</feature>
<evidence type="ECO:0000259" key="16">
    <source>
        <dbReference type="PROSITE" id="PS50156"/>
    </source>
</evidence>
<feature type="transmembrane region" description="Helical" evidence="15">
    <location>
        <begin position="803"/>
        <end position="824"/>
    </location>
</feature>
<evidence type="ECO:0000313" key="18">
    <source>
        <dbReference type="Proteomes" id="UP000694569"/>
    </source>
</evidence>
<dbReference type="OrthoDB" id="6510177at2759"/>
<dbReference type="GeneTree" id="ENSGT00940000159904"/>
<dbReference type="PROSITE" id="PS50156">
    <property type="entry name" value="SSD"/>
    <property type="match status" value="1"/>
</dbReference>
<dbReference type="GO" id="GO:0030299">
    <property type="term" value="P:intestinal cholesterol absorption"/>
    <property type="evidence" value="ECO:0007669"/>
    <property type="project" value="TreeGrafter"/>
</dbReference>
<dbReference type="InterPro" id="IPR053956">
    <property type="entry name" value="NPC1_MLD"/>
</dbReference>
<feature type="transmembrane region" description="Helical" evidence="15">
    <location>
        <begin position="1137"/>
        <end position="1156"/>
    </location>
</feature>
<comment type="subcellular location">
    <subcellularLocation>
        <location evidence="1">Endomembrane system</location>
        <topology evidence="1">Multi-pass membrane protein</topology>
    </subcellularLocation>
</comment>
<keyword evidence="9 15" id="KW-0472">Membrane</keyword>
<dbReference type="GO" id="GO:0005319">
    <property type="term" value="F:lipid transporter activity"/>
    <property type="evidence" value="ECO:0007669"/>
    <property type="project" value="InterPro"/>
</dbReference>
<evidence type="ECO:0000256" key="12">
    <source>
        <dbReference type="ARBA" id="ARBA00023180"/>
    </source>
</evidence>
<evidence type="ECO:0000256" key="14">
    <source>
        <dbReference type="ARBA" id="ARBA00034049"/>
    </source>
</evidence>
<feature type="transmembrane region" description="Helical" evidence="15">
    <location>
        <begin position="1163"/>
        <end position="1183"/>
    </location>
</feature>
<keyword evidence="4" id="KW-0153">Cholesterol metabolism</keyword>
<evidence type="ECO:0000256" key="9">
    <source>
        <dbReference type="ARBA" id="ARBA00023136"/>
    </source>
</evidence>
<feature type="transmembrane region" description="Helical" evidence="15">
    <location>
        <begin position="1230"/>
        <end position="1254"/>
    </location>
</feature>
<dbReference type="GO" id="GO:0030301">
    <property type="term" value="P:cholesterol transport"/>
    <property type="evidence" value="ECO:0007669"/>
    <property type="project" value="UniProtKB-ARBA"/>
</dbReference>
<keyword evidence="13" id="KW-0753">Steroid metabolism</keyword>
<evidence type="ECO:0000256" key="2">
    <source>
        <dbReference type="ARBA" id="ARBA00005585"/>
    </source>
</evidence>
<dbReference type="NCBIfam" id="TIGR00917">
    <property type="entry name" value="2A060601"/>
    <property type="match status" value="1"/>
</dbReference>
<comment type="catalytic activity">
    <reaction evidence="14">
        <text>cholesterol(in) = cholesterol(out)</text>
        <dbReference type="Rhea" id="RHEA:39747"/>
        <dbReference type="ChEBI" id="CHEBI:16113"/>
    </reaction>
</comment>
<evidence type="ECO:0000256" key="15">
    <source>
        <dbReference type="SAM" id="Phobius"/>
    </source>
</evidence>
<keyword evidence="6" id="KW-0732">Signal</keyword>
<feature type="transmembrane region" description="Helical" evidence="15">
    <location>
        <begin position="766"/>
        <end position="791"/>
    </location>
</feature>
<evidence type="ECO:0000256" key="4">
    <source>
        <dbReference type="ARBA" id="ARBA00022548"/>
    </source>
</evidence>
<sequence length="1377" mass="153696">MEIGQLASFQGRLGFAIQKPFLDLRWITRQLKKKCTAKIYGETKIHQKGFCSIYGECGLNPEVTSSLIPPVIPCESNTPATQATGAHLQLLREVCPMMYTGEDSTFACCDMTQLESVRRSFALSQSILSRCPSCERNFANIHCQNTCSPDQSTFIDVLRSFYTNETGTPGLGVLEYQCFYDKAFADDTFDSCYNVRLPATGGFAISTMCGRFGHELCTSQRWLDFQGDISNGVAPLIIDFRLLENDTDIGNGMAPLSSKVWKCSESPQGESGSACTCQDCRESCPQIPAPEPLPDPFKVGSLDGYLVVSLVVFGTLLLLFIAFLSIRAIARCCRKDKKTKELPKVTSADLGCAERVSLKFNRSMEKTFRWWGTLVASYPKTVIGISVAVVIVLSCGMILIKLTTDPVELWSSPQSRAREEKDFYDNNFGPFFRTNQLIITVPGRPSYIYDSPFFGETKFNGILSLDIILEVLELQNRLQNIKVWSEKDQKEIGIEDICYSPLNPNNPSVEDCAINSLVQYFQNSYDNITKEVTQTVSGVTTTVGWRDHFLYCVNSPLSFLDITGLEMSCIAVYGAPVFPFLAVGGHDDGKYSEAEALILTISLNNFARTDPRFDYVMLWEQKFLDILKEYLANPNRLLSFSYMAERSLEDEINRTTLEDIPIFTISYLVIFLYIALALGEYSSCRRVMVDSKVTLGIGGILVVLFAVFSSMGFFSYLGVPSSLIIVEVVPFLILAVGADNIFIFVLELQRTERKDEETREQHIGRVLGGVAPSMLLCSISESLCFFLGALTNMPAVRTFALNAAMAILLDFILQITMFVALVSMDTKRQEESRFDICCCCKSKTEKRKKKSKGLLITVMKKFYCPFLLNPYSRVIVMVLFMGMFCCGLYFLLHCPVGLNQELAVPLDSYVLSYLNALNEYFEVGVPTYFVTTAGYDFSTVTGMNAICSSAGCNDNSMTQQIQFATEFSDRSYLSIPASSWVDDFIDWLNPASDCCRVLVNGTFCSSQTTLPGCFRKCLLRGDEVLRPTLEQFEHYLPIFLQDYPNLKCPKGGLGAYDGAVKMNEQGEIIATRFMAYHNPLKNSQEYTAGLKHARELADSITETLRKVPGTDPNFSVFPYTITYVFYEQYLTIVNEGLFTLAICLVPTFAVCCILLGMDLRSGLINLITILMIVVDTVGVMTLWSVDYNAISLINLVTAVGISVEFVSHLTRSFAISLKPDKVARAKEATINMGSAVLAGVAMTNLPGIIVLAFAKAQLIHIFFFRMNLTITLLGMAHGLVFLPVALTYFGPGINKALLLEKQEEEERLKSTKENAYETVNDKNNANQTNNGIHTYEIGNNLYDDNKNTFDNITFQDDEKLSNSKDVTSREEEKNSKF</sequence>
<dbReference type="SUPFAM" id="SSF82866">
    <property type="entry name" value="Multidrug efflux transporter AcrB transmembrane domain"/>
    <property type="match status" value="2"/>
</dbReference>
<keyword evidence="10" id="KW-1015">Disulfide bond</keyword>
<dbReference type="Pfam" id="PF12349">
    <property type="entry name" value="Sterol-sensing"/>
    <property type="match status" value="1"/>
</dbReference>
<dbReference type="GO" id="GO:0015485">
    <property type="term" value="F:cholesterol binding"/>
    <property type="evidence" value="ECO:0007669"/>
    <property type="project" value="TreeGrafter"/>
</dbReference>
<dbReference type="Pfam" id="PF16414">
    <property type="entry name" value="NPC1_N"/>
    <property type="match status" value="1"/>
</dbReference>
<evidence type="ECO:0000256" key="3">
    <source>
        <dbReference type="ARBA" id="ARBA00022448"/>
    </source>
</evidence>
<feature type="transmembrane region" description="Helical" evidence="15">
    <location>
        <begin position="723"/>
        <end position="746"/>
    </location>
</feature>
<dbReference type="GO" id="GO:0008203">
    <property type="term" value="P:cholesterol metabolic process"/>
    <property type="evidence" value="ECO:0007669"/>
    <property type="project" value="UniProtKB-KW"/>
</dbReference>
<feature type="transmembrane region" description="Helical" evidence="15">
    <location>
        <begin position="1266"/>
        <end position="1289"/>
    </location>
</feature>
<dbReference type="InterPro" id="IPR032190">
    <property type="entry name" value="NPC1_N"/>
</dbReference>
<evidence type="ECO:0000256" key="8">
    <source>
        <dbReference type="ARBA" id="ARBA00023098"/>
    </source>
</evidence>
<keyword evidence="12" id="KW-0325">Glycoprotein</keyword>
<dbReference type="GO" id="GO:0012505">
    <property type="term" value="C:endomembrane system"/>
    <property type="evidence" value="ECO:0007669"/>
    <property type="project" value="UniProtKB-SubCell"/>
</dbReference>
<evidence type="ECO:0000256" key="11">
    <source>
        <dbReference type="ARBA" id="ARBA00023166"/>
    </source>
</evidence>
<keyword evidence="3" id="KW-0813">Transport</keyword>
<feature type="transmembrane region" description="Helical" evidence="15">
    <location>
        <begin position="305"/>
        <end position="330"/>
    </location>
</feature>
<dbReference type="GO" id="GO:0042632">
    <property type="term" value="P:cholesterol homeostasis"/>
    <property type="evidence" value="ECO:0007669"/>
    <property type="project" value="TreeGrafter"/>
</dbReference>
<keyword evidence="7 15" id="KW-1133">Transmembrane helix</keyword>
<dbReference type="FunFam" id="1.20.1640.10:FF:000008">
    <property type="entry name" value="NPC intracellular cholesterol transporter 1"/>
    <property type="match status" value="1"/>
</dbReference>
<evidence type="ECO:0000256" key="6">
    <source>
        <dbReference type="ARBA" id="ARBA00022729"/>
    </source>
</evidence>
<protein>
    <submittedName>
        <fullName evidence="17">NPC1 like intracellular cholesterol transporter 1</fullName>
    </submittedName>
</protein>
<evidence type="ECO:0000256" key="7">
    <source>
        <dbReference type="ARBA" id="ARBA00022989"/>
    </source>
</evidence>
<dbReference type="PANTHER" id="PTHR45727:SF3">
    <property type="entry name" value="NPC1-LIKE INTRACELLULAR CHOLESTEROL TRANSPORTER 1"/>
    <property type="match status" value="1"/>
</dbReference>
<feature type="transmembrane region" description="Helical" evidence="15">
    <location>
        <begin position="693"/>
        <end position="717"/>
    </location>
</feature>
<evidence type="ECO:0000313" key="17">
    <source>
        <dbReference type="Ensembl" id="ENSLLEP00000012962.1"/>
    </source>
</evidence>
<proteinExistence type="inferred from homology"/>